<protein>
    <submittedName>
        <fullName evidence="1">Uncharacterized protein</fullName>
    </submittedName>
</protein>
<name>A0A7J8S481_GOSDV</name>
<sequence>TLLNDLYNPNSVEHFKVSRNSHGQPIRSKNRVLAGYFCIIARNVNLLPINYESWHHMLDSNKNHALDNIKERFALEVSDNHVKKALANKWKDHKSTLKREYIKKNISLEENCKMSRLEF</sequence>
<proteinExistence type="predicted"/>
<evidence type="ECO:0000313" key="1">
    <source>
        <dbReference type="EMBL" id="MBA0620884.1"/>
    </source>
</evidence>
<keyword evidence="2" id="KW-1185">Reference proteome</keyword>
<dbReference type="PANTHER" id="PTHR33144">
    <property type="entry name" value="OS10G0409366 PROTEIN-RELATED"/>
    <property type="match status" value="1"/>
</dbReference>
<reference evidence="1 2" key="1">
    <citation type="journal article" date="2019" name="Genome Biol. Evol.">
        <title>Insights into the evolution of the New World diploid cottons (Gossypium, subgenus Houzingenia) based on genome sequencing.</title>
        <authorList>
            <person name="Grover C.E."/>
            <person name="Arick M.A. 2nd"/>
            <person name="Thrash A."/>
            <person name="Conover J.L."/>
            <person name="Sanders W.S."/>
            <person name="Peterson D.G."/>
            <person name="Frelichowski J.E."/>
            <person name="Scheffler J.A."/>
            <person name="Scheffler B.E."/>
            <person name="Wendel J.F."/>
        </authorList>
    </citation>
    <scope>NUCLEOTIDE SEQUENCE [LARGE SCALE GENOMIC DNA]</scope>
    <source>
        <strain evidence="1">27</strain>
        <tissue evidence="1">Leaf</tissue>
    </source>
</reference>
<feature type="non-terminal residue" evidence="1">
    <location>
        <position position="119"/>
    </location>
</feature>
<dbReference type="EMBL" id="JABFAC010000008">
    <property type="protein sequence ID" value="MBA0620884.1"/>
    <property type="molecule type" value="Genomic_DNA"/>
</dbReference>
<evidence type="ECO:0000313" key="2">
    <source>
        <dbReference type="Proteomes" id="UP000593561"/>
    </source>
</evidence>
<organism evidence="1 2">
    <name type="scientific">Gossypium davidsonii</name>
    <name type="common">Davidson's cotton</name>
    <name type="synonym">Gossypium klotzschianum subsp. davidsonii</name>
    <dbReference type="NCBI Taxonomy" id="34287"/>
    <lineage>
        <taxon>Eukaryota</taxon>
        <taxon>Viridiplantae</taxon>
        <taxon>Streptophyta</taxon>
        <taxon>Embryophyta</taxon>
        <taxon>Tracheophyta</taxon>
        <taxon>Spermatophyta</taxon>
        <taxon>Magnoliopsida</taxon>
        <taxon>eudicotyledons</taxon>
        <taxon>Gunneridae</taxon>
        <taxon>Pentapetalae</taxon>
        <taxon>rosids</taxon>
        <taxon>malvids</taxon>
        <taxon>Malvales</taxon>
        <taxon>Malvaceae</taxon>
        <taxon>Malvoideae</taxon>
        <taxon>Gossypium</taxon>
    </lineage>
</organism>
<dbReference type="PANTHER" id="PTHR33144:SF46">
    <property type="entry name" value="OS04G0610000 PROTEIN"/>
    <property type="match status" value="1"/>
</dbReference>
<feature type="non-terminal residue" evidence="1">
    <location>
        <position position="1"/>
    </location>
</feature>
<dbReference type="Proteomes" id="UP000593561">
    <property type="component" value="Unassembled WGS sequence"/>
</dbReference>
<accession>A0A7J8S481</accession>
<dbReference type="AlphaFoldDB" id="A0A7J8S481"/>
<gene>
    <name evidence="1" type="ORF">Godav_006551</name>
</gene>
<comment type="caution">
    <text evidence="1">The sequence shown here is derived from an EMBL/GenBank/DDBJ whole genome shotgun (WGS) entry which is preliminary data.</text>
</comment>